<gene>
    <name evidence="1" type="ORF">MCBB_PMCBBP0002</name>
</gene>
<name>A0A1D3L5Q0_9EURY</name>
<dbReference type="OrthoDB" id="80868at2157"/>
<dbReference type="RefSeq" id="WP_071908101.1">
    <property type="nucleotide sequence ID" value="NZ_LT607757.1"/>
</dbReference>
<organism evidence="1 2">
    <name type="scientific">Methanobacterium congolense</name>
    <dbReference type="NCBI Taxonomy" id="118062"/>
    <lineage>
        <taxon>Archaea</taxon>
        <taxon>Methanobacteriati</taxon>
        <taxon>Methanobacteriota</taxon>
        <taxon>Methanomada group</taxon>
        <taxon>Methanobacteria</taxon>
        <taxon>Methanobacteriales</taxon>
        <taxon>Methanobacteriaceae</taxon>
        <taxon>Methanobacterium</taxon>
    </lineage>
</organism>
<evidence type="ECO:0000313" key="1">
    <source>
        <dbReference type="EMBL" id="SCG86912.1"/>
    </source>
</evidence>
<proteinExistence type="predicted"/>
<evidence type="ECO:0000313" key="2">
    <source>
        <dbReference type="Proteomes" id="UP000094707"/>
    </source>
</evidence>
<dbReference type="AlphaFoldDB" id="A0A1D3L5Q0"/>
<dbReference type="EMBL" id="LT607757">
    <property type="protein sequence ID" value="SCG86912.1"/>
    <property type="molecule type" value="Genomic_DNA"/>
</dbReference>
<dbReference type="KEGG" id="mcub:MCBB_PMCBBP0002"/>
<keyword evidence="2" id="KW-1185">Reference proteome</keyword>
<sequence length="88" mass="10354">MKSTLEKFKKIYTGWEIRFKVELTDKEFEKCNMEPVEGVGDYSIELQGKNIIFECIFDKGELKKDETIEERLTLIKKDIENLAQSCLN</sequence>
<dbReference type="GeneID" id="30413212"/>
<dbReference type="Proteomes" id="UP000094707">
    <property type="component" value="Plasmid II"/>
</dbReference>
<accession>A0A1D3L5Q0</accession>
<protein>
    <submittedName>
        <fullName evidence="1">Uncharacterized protein</fullName>
    </submittedName>
</protein>
<geneLocation type="plasmid" evidence="2">
    <name>ii</name>
</geneLocation>
<reference evidence="1 2" key="1">
    <citation type="submission" date="2016-08" db="EMBL/GenBank/DDBJ databases">
        <authorList>
            <person name="Seilhamer J.J."/>
        </authorList>
    </citation>
    <scope>NUCLEOTIDE SEQUENCE [LARGE SCALE GENOMIC DNA]</scope>
    <source>
        <strain evidence="1">Buetzberg</strain>
        <plasmid evidence="2">Plasmid ii</plasmid>
    </source>
</reference>